<evidence type="ECO:0000313" key="10">
    <source>
        <dbReference type="Proteomes" id="UP001443914"/>
    </source>
</evidence>
<evidence type="ECO:0000256" key="5">
    <source>
        <dbReference type="ARBA" id="ARBA00023125"/>
    </source>
</evidence>
<feature type="compositionally biased region" description="Basic and acidic residues" evidence="7">
    <location>
        <begin position="348"/>
        <end position="361"/>
    </location>
</feature>
<feature type="region of interest" description="Disordered" evidence="7">
    <location>
        <begin position="508"/>
        <end position="527"/>
    </location>
</feature>
<evidence type="ECO:0000256" key="4">
    <source>
        <dbReference type="ARBA" id="ARBA00022833"/>
    </source>
</evidence>
<feature type="region of interest" description="Disordered" evidence="7">
    <location>
        <begin position="626"/>
        <end position="696"/>
    </location>
</feature>
<feature type="compositionally biased region" description="Acidic residues" evidence="7">
    <location>
        <begin position="658"/>
        <end position="696"/>
    </location>
</feature>
<dbReference type="PROSITE" id="PS50103">
    <property type="entry name" value="ZF_C3H1"/>
    <property type="match status" value="3"/>
</dbReference>
<feature type="compositionally biased region" description="Basic and acidic residues" evidence="7">
    <location>
        <begin position="471"/>
        <end position="498"/>
    </location>
</feature>
<dbReference type="GO" id="GO:0003729">
    <property type="term" value="F:mRNA binding"/>
    <property type="evidence" value="ECO:0007669"/>
    <property type="project" value="TreeGrafter"/>
</dbReference>
<dbReference type="GO" id="GO:0003677">
    <property type="term" value="F:DNA binding"/>
    <property type="evidence" value="ECO:0007669"/>
    <property type="project" value="UniProtKB-KW"/>
</dbReference>
<dbReference type="InterPro" id="IPR041686">
    <property type="entry name" value="Znf-CCCH_3"/>
</dbReference>
<keyword evidence="10" id="KW-1185">Reference proteome</keyword>
<comment type="caution">
    <text evidence="9">The sequence shown here is derived from an EMBL/GenBank/DDBJ whole genome shotgun (WGS) entry which is preliminary data.</text>
</comment>
<evidence type="ECO:0000259" key="8">
    <source>
        <dbReference type="PROSITE" id="PS50103"/>
    </source>
</evidence>
<gene>
    <name evidence="9" type="ORF">RND81_13G173300</name>
</gene>
<dbReference type="InterPro" id="IPR036855">
    <property type="entry name" value="Znf_CCCH_sf"/>
</dbReference>
<evidence type="ECO:0000256" key="3">
    <source>
        <dbReference type="ARBA" id="ARBA00022771"/>
    </source>
</evidence>
<evidence type="ECO:0000313" key="9">
    <source>
        <dbReference type="EMBL" id="KAK9670049.1"/>
    </source>
</evidence>
<feature type="compositionally biased region" description="Basic and acidic residues" evidence="7">
    <location>
        <begin position="635"/>
        <end position="644"/>
    </location>
</feature>
<feature type="domain" description="C3H1-type" evidence="8">
    <location>
        <begin position="111"/>
        <end position="138"/>
    </location>
</feature>
<dbReference type="GO" id="GO:0008270">
    <property type="term" value="F:zinc ion binding"/>
    <property type="evidence" value="ECO:0007669"/>
    <property type="project" value="UniProtKB-KW"/>
</dbReference>
<keyword evidence="2" id="KW-0677">Repeat</keyword>
<keyword evidence="4 6" id="KW-0862">Zinc</keyword>
<feature type="domain" description="C3H1-type" evidence="8">
    <location>
        <begin position="58"/>
        <end position="84"/>
    </location>
</feature>
<proteinExistence type="predicted"/>
<keyword evidence="5" id="KW-0238">DNA-binding</keyword>
<feature type="zinc finger region" description="C3H1-type" evidence="6">
    <location>
        <begin position="58"/>
        <end position="84"/>
    </location>
</feature>
<feature type="region of interest" description="Disordered" evidence="7">
    <location>
        <begin position="89"/>
        <end position="109"/>
    </location>
</feature>
<keyword evidence="3 6" id="KW-0863">Zinc-finger</keyword>
<dbReference type="Pfam" id="PF18345">
    <property type="entry name" value="zf_CCCH_4"/>
    <property type="match status" value="1"/>
</dbReference>
<protein>
    <recommendedName>
        <fullName evidence="8">C3H1-type domain-containing protein</fullName>
    </recommendedName>
</protein>
<dbReference type="SUPFAM" id="SSF90229">
    <property type="entry name" value="CCCH zinc finger"/>
    <property type="match status" value="1"/>
</dbReference>
<dbReference type="InterPro" id="IPR000571">
    <property type="entry name" value="Znf_CCCH"/>
</dbReference>
<feature type="zinc finger region" description="C3H1-type" evidence="6">
    <location>
        <begin position="111"/>
        <end position="138"/>
    </location>
</feature>
<organism evidence="9 10">
    <name type="scientific">Saponaria officinalis</name>
    <name type="common">Common soapwort</name>
    <name type="synonym">Lychnis saponaria</name>
    <dbReference type="NCBI Taxonomy" id="3572"/>
    <lineage>
        <taxon>Eukaryota</taxon>
        <taxon>Viridiplantae</taxon>
        <taxon>Streptophyta</taxon>
        <taxon>Embryophyta</taxon>
        <taxon>Tracheophyta</taxon>
        <taxon>Spermatophyta</taxon>
        <taxon>Magnoliopsida</taxon>
        <taxon>eudicotyledons</taxon>
        <taxon>Gunneridae</taxon>
        <taxon>Pentapetalae</taxon>
        <taxon>Caryophyllales</taxon>
        <taxon>Caryophyllaceae</taxon>
        <taxon>Caryophylleae</taxon>
        <taxon>Saponaria</taxon>
    </lineage>
</organism>
<dbReference type="Gene3D" id="4.10.1000.10">
    <property type="entry name" value="Zinc finger, CCCH-type"/>
    <property type="match status" value="2"/>
</dbReference>
<feature type="region of interest" description="Disordered" evidence="7">
    <location>
        <begin position="563"/>
        <end position="584"/>
    </location>
</feature>
<dbReference type="EMBL" id="JBDFQZ010000013">
    <property type="protein sequence ID" value="KAK9670049.1"/>
    <property type="molecule type" value="Genomic_DNA"/>
</dbReference>
<dbReference type="Pfam" id="PF15663">
    <property type="entry name" value="zf-CCCH_3"/>
    <property type="match status" value="1"/>
</dbReference>
<feature type="compositionally biased region" description="Basic and acidic residues" evidence="7">
    <location>
        <begin position="443"/>
        <end position="453"/>
    </location>
</feature>
<name>A0AAW1GYV3_SAPOF</name>
<accession>A0AAW1GYV3</accession>
<reference evidence="9" key="1">
    <citation type="submission" date="2024-03" db="EMBL/GenBank/DDBJ databases">
        <title>WGS assembly of Saponaria officinalis var. Norfolk2.</title>
        <authorList>
            <person name="Jenkins J."/>
            <person name="Shu S."/>
            <person name="Grimwood J."/>
            <person name="Barry K."/>
            <person name="Goodstein D."/>
            <person name="Schmutz J."/>
            <person name="Leebens-Mack J."/>
            <person name="Osbourn A."/>
        </authorList>
    </citation>
    <scope>NUCLEOTIDE SEQUENCE [LARGE SCALE GENOMIC DNA]</scope>
    <source>
        <strain evidence="9">JIC</strain>
    </source>
</reference>
<feature type="compositionally biased region" description="Pro residues" evidence="7">
    <location>
        <begin position="98"/>
        <end position="107"/>
    </location>
</feature>
<feature type="domain" description="C3H1-type" evidence="8">
    <location>
        <begin position="27"/>
        <end position="56"/>
    </location>
</feature>
<feature type="zinc finger region" description="C3H1-type" evidence="6">
    <location>
        <begin position="27"/>
        <end position="56"/>
    </location>
</feature>
<evidence type="ECO:0000256" key="7">
    <source>
        <dbReference type="SAM" id="MobiDB-lite"/>
    </source>
</evidence>
<evidence type="ECO:0000256" key="2">
    <source>
        <dbReference type="ARBA" id="ARBA00022737"/>
    </source>
</evidence>
<dbReference type="PANTHER" id="PTHR15725:SF14">
    <property type="entry name" value="ZINC FINGER CCCH DOMAIN-CONTAINING PROTEIN 11A"/>
    <property type="match status" value="1"/>
</dbReference>
<feature type="compositionally biased region" description="Basic and acidic residues" evidence="7">
    <location>
        <begin position="397"/>
        <end position="420"/>
    </location>
</feature>
<feature type="compositionally biased region" description="Basic and acidic residues" evidence="7">
    <location>
        <begin position="508"/>
        <end position="526"/>
    </location>
</feature>
<dbReference type="AlphaFoldDB" id="A0AAW1GYV3"/>
<evidence type="ECO:0000256" key="6">
    <source>
        <dbReference type="PROSITE-ProRule" id="PRU00723"/>
    </source>
</evidence>
<dbReference type="FunFam" id="4.10.1000.10:FF:000021">
    <property type="entry name" value="Zinc finger CCCH domain-containing protein 17"/>
    <property type="match status" value="1"/>
</dbReference>
<keyword evidence="1 6" id="KW-0479">Metal-binding</keyword>
<feature type="region of interest" description="Disordered" evidence="7">
    <location>
        <begin position="340"/>
        <end position="498"/>
    </location>
</feature>
<dbReference type="Proteomes" id="UP001443914">
    <property type="component" value="Unassembled WGS sequence"/>
</dbReference>
<evidence type="ECO:0000256" key="1">
    <source>
        <dbReference type="ARBA" id="ARBA00022723"/>
    </source>
</evidence>
<dbReference type="PANTHER" id="PTHR15725">
    <property type="entry name" value="ZN-FINGER, C-X8-C-X5-C-X3-H TYPE-CONTAINING"/>
    <property type="match status" value="1"/>
</dbReference>
<dbReference type="SMART" id="SM00356">
    <property type="entry name" value="ZnF_C3H1"/>
    <property type="match status" value="3"/>
</dbReference>
<sequence>MAPVIKELPEQAPPPSTAAVKAEYDSSKRNTDCIYFLASPLTCKKGSECEYRHCESARTNPRDCYYWLNGNCMNPKCAFRHPPLDVLAPPQAGNSVGPSPPVPPSGTPAPSKQAVPCVFFQQGFCLKGDRCPFLHGPFPSASHKIWPNPATTAATEAPAFKKSFGGPQKYTQTRMGFQSLPKVVEAPRQPQAHAVPKVVAAQLVAGDPAGKRYQAPGVIKEIPKSQEIKPSRIDDGSLRSNAARFENQNHRNRRDVKDSLRETSPGFDVLVDDKLRKDEYYHDEDQYVTTRGREGRRIDEFNIGHRDHYNSATGVDLDNYRNKHGYNSCDILQDDYARVQRGASSERPTPRDRRGPYKSESPDYTQNASDLRHRLSKQRRGNGLRSVVSPDYKPTNHHPEDRGYRGSQRDTRSPSRDRSIGSRLQGRIKLPRRSPPVTTRGHVYPDKDNERGRNVGRSSPTRPHVSSHRGRLQDRLGARLQDESNEGRSFRKDSTTDEFAGRKRLLELRGTNRADSKHQQLTDHHSVSGRKLRGTVVASSVGSEGDASFAAPKPLSEILKRKRKAGMTASTSVPNFDSKELKQNENNVDSVTIVTDAAADKGKQVALSSASEQTQGDVQENNQSVIAEGNEDGEISNKKVKLTEDEPSLPNDEKKDAEAEEGLIDGDGEEQGVDEEYDHGDGEYEYEQDDDVEGYDLNELEVDVGDAADGEDFMDEDDGDDFAKKLGVSF</sequence>